<evidence type="ECO:0000256" key="1">
    <source>
        <dbReference type="ARBA" id="ARBA00007825"/>
    </source>
</evidence>
<dbReference type="InterPro" id="IPR015889">
    <property type="entry name" value="Intradiol_dOase_core"/>
</dbReference>
<accession>A0A7U9PX61</accession>
<keyword evidence="2" id="KW-0223">Dioxygenase</keyword>
<feature type="domain" description="Intradiol ring-cleavage dioxygenases" evidence="5">
    <location>
        <begin position="107"/>
        <end position="257"/>
    </location>
</feature>
<evidence type="ECO:0000259" key="5">
    <source>
        <dbReference type="Pfam" id="PF00775"/>
    </source>
</evidence>
<dbReference type="PANTHER" id="PTHR33711">
    <property type="entry name" value="DIOXYGENASE, PUTATIVE (AFU_ORTHOLOGUE AFUA_2G02910)-RELATED"/>
    <property type="match status" value="1"/>
</dbReference>
<evidence type="ECO:0000256" key="3">
    <source>
        <dbReference type="ARBA" id="ARBA00023002"/>
    </source>
</evidence>
<keyword evidence="3" id="KW-0560">Oxidoreductase</keyword>
<comment type="caution">
    <text evidence="6">The sequence shown here is derived from an EMBL/GenBank/DDBJ whole genome shotgun (WGS) entry which is preliminary data.</text>
</comment>
<dbReference type="AlphaFoldDB" id="A0A7U9PX61"/>
<organism evidence="6 7">
    <name type="scientific">Streptomyces chrestomyceticus JCM 4735</name>
    <dbReference type="NCBI Taxonomy" id="1306181"/>
    <lineage>
        <taxon>Bacteria</taxon>
        <taxon>Bacillati</taxon>
        <taxon>Actinomycetota</taxon>
        <taxon>Actinomycetes</taxon>
        <taxon>Kitasatosporales</taxon>
        <taxon>Streptomycetaceae</taxon>
        <taxon>Streptomyces</taxon>
    </lineage>
</organism>
<feature type="region of interest" description="Disordered" evidence="4">
    <location>
        <begin position="1"/>
        <end position="82"/>
    </location>
</feature>
<evidence type="ECO:0000313" key="7">
    <source>
        <dbReference type="Proteomes" id="UP000287830"/>
    </source>
</evidence>
<dbReference type="InterPro" id="IPR012786">
    <property type="entry name" value="Protocat_dOase_a"/>
</dbReference>
<protein>
    <submittedName>
        <fullName evidence="6">Protocatechuate 3,4-dioxygenase subunit alpha</fullName>
    </submittedName>
</protein>
<dbReference type="GO" id="GO:0018578">
    <property type="term" value="F:protocatechuate 3,4-dioxygenase activity"/>
    <property type="evidence" value="ECO:0007669"/>
    <property type="project" value="InterPro"/>
</dbReference>
<evidence type="ECO:0000256" key="2">
    <source>
        <dbReference type="ARBA" id="ARBA00022964"/>
    </source>
</evidence>
<dbReference type="Gene3D" id="2.60.130.10">
    <property type="entry name" value="Aromatic compound dioxygenase"/>
    <property type="match status" value="1"/>
</dbReference>
<dbReference type="PANTHER" id="PTHR33711:SF9">
    <property type="entry name" value="PROTOCATECHUATE 3,4-DIOXYGENASE ALPHA CHAIN"/>
    <property type="match status" value="1"/>
</dbReference>
<proteinExistence type="inferred from homology"/>
<dbReference type="SUPFAM" id="SSF49482">
    <property type="entry name" value="Aromatic compound dioxygenase"/>
    <property type="match status" value="1"/>
</dbReference>
<dbReference type="InterPro" id="IPR000627">
    <property type="entry name" value="Intradiol_dOase_C"/>
</dbReference>
<dbReference type="Pfam" id="PF00775">
    <property type="entry name" value="Dioxygenase_C"/>
    <property type="match status" value="1"/>
</dbReference>
<evidence type="ECO:0000256" key="4">
    <source>
        <dbReference type="SAM" id="MobiDB-lite"/>
    </source>
</evidence>
<comment type="similarity">
    <text evidence="1">Belongs to the intradiol ring-cleavage dioxygenase family.</text>
</comment>
<feature type="compositionally biased region" description="Low complexity" evidence="4">
    <location>
        <begin position="12"/>
        <end position="27"/>
    </location>
</feature>
<dbReference type="EMBL" id="BHZC01000001">
    <property type="protein sequence ID" value="GCD33970.1"/>
    <property type="molecule type" value="Genomic_DNA"/>
</dbReference>
<dbReference type="NCBIfam" id="TIGR02423">
    <property type="entry name" value="protocat_alph"/>
    <property type="match status" value="1"/>
</dbReference>
<reference evidence="6 7" key="1">
    <citation type="submission" date="2018-11" db="EMBL/GenBank/DDBJ databases">
        <title>Whole genome sequence of Streptomyces chrestomyceticus NBRC 13444(T).</title>
        <authorList>
            <person name="Komaki H."/>
            <person name="Tamura T."/>
        </authorList>
    </citation>
    <scope>NUCLEOTIDE SEQUENCE [LARGE SCALE GENOMIC DNA]</scope>
    <source>
        <strain evidence="6 7">NBRC 13444</strain>
    </source>
</reference>
<dbReference type="InterPro" id="IPR050770">
    <property type="entry name" value="Intradiol_RC_Dioxygenase"/>
</dbReference>
<feature type="compositionally biased region" description="Low complexity" evidence="4">
    <location>
        <begin position="36"/>
        <end position="48"/>
    </location>
</feature>
<dbReference type="Proteomes" id="UP000287830">
    <property type="component" value="Unassembled WGS sequence"/>
</dbReference>
<gene>
    <name evidence="6" type="ORF">OEIGOIKO_01694</name>
</gene>
<name>A0A7U9PX61_9ACTN</name>
<dbReference type="GO" id="GO:0008199">
    <property type="term" value="F:ferric iron binding"/>
    <property type="evidence" value="ECO:0007669"/>
    <property type="project" value="InterPro"/>
</dbReference>
<evidence type="ECO:0000313" key="6">
    <source>
        <dbReference type="EMBL" id="GCD33970.1"/>
    </source>
</evidence>
<sequence>MSATPHEAAPHEATPGEATPGEATPGGATPGGATPGGATPCGATPGEAAARHEGVPQQPGGAPEVSEQPEAPGQFLAPTPSQTIGPFYGYALPFPGGGDMAPAGHPGTVTLYGRVVDGAGEPVPDALLEFWQAGPDGSLRGAPGSLRRDPATGAVVGRDGVDFTGFGRVPTDADGRYVLRTLPATAPAGRPDAAPYIAVCVFARGLLHHLFTRIYFPEDTAAHAADPLLSRLPARRARTLVARAEGERRYRFDIRLQAADAGDGAADGGEECDEETVFLEFR</sequence>